<comment type="caution">
    <text evidence="2">The sequence shown here is derived from an EMBL/GenBank/DDBJ whole genome shotgun (WGS) entry which is preliminary data.</text>
</comment>
<feature type="transmembrane region" description="Helical" evidence="1">
    <location>
        <begin position="57"/>
        <end position="77"/>
    </location>
</feature>
<sequence>MPIAAEGENSKKTIGNKLSGKKDQYRTQLWRVQIYCHQRGPAILRENLSGKRTEKGIYPSSVLFLLTFIVGFSLMSIA</sequence>
<evidence type="ECO:0000313" key="2">
    <source>
        <dbReference type="EMBL" id="MBB6446758.1"/>
    </source>
</evidence>
<accession>A0A7X0LWJ2</accession>
<dbReference type="EMBL" id="JACHGK010000013">
    <property type="protein sequence ID" value="MBB6446758.1"/>
    <property type="molecule type" value="Genomic_DNA"/>
</dbReference>
<organism evidence="2 3">
    <name type="scientific">Bacillus benzoevorans</name>
    <dbReference type="NCBI Taxonomy" id="1456"/>
    <lineage>
        <taxon>Bacteria</taxon>
        <taxon>Bacillati</taxon>
        <taxon>Bacillota</taxon>
        <taxon>Bacilli</taxon>
        <taxon>Bacillales</taxon>
        <taxon>Bacillaceae</taxon>
        <taxon>Bacillus</taxon>
    </lineage>
</organism>
<keyword evidence="1" id="KW-0812">Transmembrane</keyword>
<proteinExistence type="predicted"/>
<gene>
    <name evidence="2" type="ORF">HNR53_003422</name>
</gene>
<reference evidence="2 3" key="1">
    <citation type="submission" date="2020-08" db="EMBL/GenBank/DDBJ databases">
        <title>Genomic Encyclopedia of Type Strains, Phase IV (KMG-IV): sequencing the most valuable type-strain genomes for metagenomic binning, comparative biology and taxonomic classification.</title>
        <authorList>
            <person name="Goeker M."/>
        </authorList>
    </citation>
    <scope>NUCLEOTIDE SEQUENCE [LARGE SCALE GENOMIC DNA]</scope>
    <source>
        <strain evidence="2 3">DSM 5391</strain>
    </source>
</reference>
<keyword evidence="3" id="KW-1185">Reference proteome</keyword>
<keyword evidence="1" id="KW-1133">Transmembrane helix</keyword>
<name>A0A7X0LWJ2_9BACI</name>
<evidence type="ECO:0000313" key="3">
    <source>
        <dbReference type="Proteomes" id="UP000531594"/>
    </source>
</evidence>
<dbReference type="Proteomes" id="UP000531594">
    <property type="component" value="Unassembled WGS sequence"/>
</dbReference>
<keyword evidence="1" id="KW-0472">Membrane</keyword>
<protein>
    <submittedName>
        <fullName evidence="2">Uncharacterized protein</fullName>
    </submittedName>
</protein>
<evidence type="ECO:0000256" key="1">
    <source>
        <dbReference type="SAM" id="Phobius"/>
    </source>
</evidence>
<dbReference type="AlphaFoldDB" id="A0A7X0LWJ2"/>